<dbReference type="EMBL" id="CDPU01000229">
    <property type="protein sequence ID" value="CEO58009.1"/>
    <property type="molecule type" value="Genomic_DNA"/>
</dbReference>
<dbReference type="Pfam" id="PF10282">
    <property type="entry name" value="Lactonase"/>
    <property type="match status" value="1"/>
</dbReference>
<reference evidence="1" key="1">
    <citation type="submission" date="2015-01" db="EMBL/GenBank/DDBJ databases">
        <authorList>
            <person name="Durling Mikael"/>
        </authorList>
    </citation>
    <scope>NUCLEOTIDE SEQUENCE</scope>
</reference>
<name>A0A0B7KLE5_BIOOC</name>
<proteinExistence type="predicted"/>
<evidence type="ECO:0008006" key="2">
    <source>
        <dbReference type="Google" id="ProtNLM"/>
    </source>
</evidence>
<accession>A0A0B7KLE5</accession>
<dbReference type="InterPro" id="IPR015943">
    <property type="entry name" value="WD40/YVTN_repeat-like_dom_sf"/>
</dbReference>
<sequence>MTRTITTPIGRYFAVNDLVIAKDVAFNIINRVRVEPAGCGTCHGALHPSIGIGTHYLALCGIKNEVVVYSLIYGSVGIEFTRTSSISTTLDPATQHKDIINAGSGELVVPGLDDIYVSNCMTGEATDRIAHLKSIPSTGTLQFVHEISSSGLLPCMMVVSDTGGALLVAMQDGPLGVSVLRRPPLSSLVTD</sequence>
<protein>
    <recommendedName>
        <fullName evidence="2">Cleavage/polyadenylation specificity factor A subunit N-terminal domain-containing protein</fullName>
    </recommendedName>
</protein>
<gene>
    <name evidence="1" type="ORF">BN869_000014067_1</name>
</gene>
<evidence type="ECO:0000313" key="1">
    <source>
        <dbReference type="EMBL" id="CEO58009.1"/>
    </source>
</evidence>
<dbReference type="InterPro" id="IPR019405">
    <property type="entry name" value="Lactonase_7-beta_prop"/>
</dbReference>
<dbReference type="AlphaFoldDB" id="A0A0B7KLE5"/>
<dbReference type="Gene3D" id="2.130.10.10">
    <property type="entry name" value="YVTN repeat-like/Quinoprotein amine dehydrogenase"/>
    <property type="match status" value="1"/>
</dbReference>
<organism evidence="1">
    <name type="scientific">Bionectria ochroleuca</name>
    <name type="common">Gliocladium roseum</name>
    <dbReference type="NCBI Taxonomy" id="29856"/>
    <lineage>
        <taxon>Eukaryota</taxon>
        <taxon>Fungi</taxon>
        <taxon>Dikarya</taxon>
        <taxon>Ascomycota</taxon>
        <taxon>Pezizomycotina</taxon>
        <taxon>Sordariomycetes</taxon>
        <taxon>Hypocreomycetidae</taxon>
        <taxon>Hypocreales</taxon>
        <taxon>Bionectriaceae</taxon>
        <taxon>Clonostachys</taxon>
    </lineage>
</organism>